<protein>
    <submittedName>
        <fullName evidence="1">Transposase</fullName>
    </submittedName>
</protein>
<accession>A0A183JKV6</accession>
<sequence>MSLLYICIADNWDSDRIANLQTYIPTTLRNATGFEYTQCSDCIAKIISPFS</sequence>
<dbReference type="AlphaFoldDB" id="A0A183JKV6"/>
<organism evidence="1">
    <name type="scientific">Schistosoma curassoni</name>
    <dbReference type="NCBI Taxonomy" id="6186"/>
    <lineage>
        <taxon>Eukaryota</taxon>
        <taxon>Metazoa</taxon>
        <taxon>Spiralia</taxon>
        <taxon>Lophotrochozoa</taxon>
        <taxon>Platyhelminthes</taxon>
        <taxon>Trematoda</taxon>
        <taxon>Digenea</taxon>
        <taxon>Strigeidida</taxon>
        <taxon>Schistosomatoidea</taxon>
        <taxon>Schistosomatidae</taxon>
        <taxon>Schistosoma</taxon>
    </lineage>
</organism>
<proteinExistence type="predicted"/>
<dbReference type="WBParaSite" id="SCUD_0000333701-mRNA-1">
    <property type="protein sequence ID" value="SCUD_0000333701-mRNA-1"/>
    <property type="gene ID" value="SCUD_0000333701"/>
</dbReference>
<reference evidence="1" key="1">
    <citation type="submission" date="2016-06" db="UniProtKB">
        <authorList>
            <consortium name="WormBaseParasite"/>
        </authorList>
    </citation>
    <scope>IDENTIFICATION</scope>
</reference>
<evidence type="ECO:0000313" key="1">
    <source>
        <dbReference type="WBParaSite" id="SCUD_0000333701-mRNA-1"/>
    </source>
</evidence>
<name>A0A183JKV6_9TREM</name>